<feature type="domain" description="CMP/dCMP-type deaminase" evidence="1">
    <location>
        <begin position="51"/>
        <end position="167"/>
    </location>
</feature>
<dbReference type="RefSeq" id="WP_003441815.1">
    <property type="nucleotide sequence ID" value="NZ_APLF01000011.1"/>
</dbReference>
<proteinExistence type="predicted"/>
<reference evidence="2 3" key="1">
    <citation type="journal article" date="2014" name="Genome Biol. Evol.">
        <title>Extensive gene acquisition in the extremely psychrophilic bacterial species Psychroflexus torquis and the link to sea-ice ecosystem specialism.</title>
        <authorList>
            <person name="Feng S."/>
            <person name="Powell S.M."/>
            <person name="Wilson R."/>
            <person name="Bowman J.P."/>
        </authorList>
    </citation>
    <scope>NUCLEOTIDE SEQUENCE [LARGE SCALE GENOMIC DNA]</scope>
    <source>
        <strain evidence="2 3">ACAM 44</strain>
    </source>
</reference>
<accession>N1WNJ7</accession>
<sequence>MKYRTISLLLVAIAVVGCNTSKKMNQNNYSLDSSTLSDGNNIENSKAELTEKDLKYLKQCLILAEDALMAGDEPFGSILVNQRDEVIATARNRVNEINVLAHPEIELAKWAAENLSEEERKNTTMYTSGEHCPMCATAHGWVKIGGLVYLHSSHQLGEWLKEFGVKDAPINFIPVEDLIKDADIKGPAKGDLIEDIKQLHKRYHQRK</sequence>
<dbReference type="PROSITE" id="PS51257">
    <property type="entry name" value="PROKAR_LIPOPROTEIN"/>
    <property type="match status" value="1"/>
</dbReference>
<gene>
    <name evidence="2" type="ORF">pgond44_11176</name>
</gene>
<dbReference type="GO" id="GO:0002100">
    <property type="term" value="P:tRNA wobble adenosine to inosine editing"/>
    <property type="evidence" value="ECO:0007669"/>
    <property type="project" value="InterPro"/>
</dbReference>
<organism evidence="2 3">
    <name type="scientific">Psychroflexus gondwanensis ACAM 44</name>
    <dbReference type="NCBI Taxonomy" id="1189619"/>
    <lineage>
        <taxon>Bacteria</taxon>
        <taxon>Pseudomonadati</taxon>
        <taxon>Bacteroidota</taxon>
        <taxon>Flavobacteriia</taxon>
        <taxon>Flavobacteriales</taxon>
        <taxon>Flavobacteriaceae</taxon>
        <taxon>Psychroflexus</taxon>
    </lineage>
</organism>
<dbReference type="SUPFAM" id="SSF53927">
    <property type="entry name" value="Cytidine deaminase-like"/>
    <property type="match status" value="1"/>
</dbReference>
<comment type="caution">
    <text evidence="2">The sequence shown here is derived from an EMBL/GenBank/DDBJ whole genome shotgun (WGS) entry which is preliminary data.</text>
</comment>
<dbReference type="PATRIC" id="fig|1189619.4.peg.2306"/>
<evidence type="ECO:0000259" key="1">
    <source>
        <dbReference type="PROSITE" id="PS51747"/>
    </source>
</evidence>
<dbReference type="PROSITE" id="PS51747">
    <property type="entry name" value="CYT_DCMP_DEAMINASES_2"/>
    <property type="match status" value="1"/>
</dbReference>
<dbReference type="InterPro" id="IPR016193">
    <property type="entry name" value="Cytidine_deaminase-like"/>
</dbReference>
<dbReference type="InterPro" id="IPR002125">
    <property type="entry name" value="CMP_dCMP_dom"/>
</dbReference>
<dbReference type="PANTHER" id="PTHR11079:SF179">
    <property type="entry name" value="TRNA(ADENINE(34)) DEAMINASE, CHLOROPLASTIC"/>
    <property type="match status" value="1"/>
</dbReference>
<dbReference type="STRING" id="1189619.pgond44_11176"/>
<dbReference type="Pfam" id="PF14437">
    <property type="entry name" value="MafB19-deam"/>
    <property type="match status" value="1"/>
</dbReference>
<dbReference type="GO" id="GO:0046872">
    <property type="term" value="F:metal ion binding"/>
    <property type="evidence" value="ECO:0007669"/>
    <property type="project" value="UniProtKB-KW"/>
</dbReference>
<dbReference type="PANTHER" id="PTHR11079">
    <property type="entry name" value="CYTOSINE DEAMINASE FAMILY MEMBER"/>
    <property type="match status" value="1"/>
</dbReference>
<evidence type="ECO:0000313" key="2">
    <source>
        <dbReference type="EMBL" id="EMY80540.1"/>
    </source>
</evidence>
<dbReference type="Gene3D" id="3.40.140.10">
    <property type="entry name" value="Cytidine Deaminase, domain 2"/>
    <property type="match status" value="1"/>
</dbReference>
<dbReference type="GO" id="GO:0052717">
    <property type="term" value="F:tRNA-specific adenosine-34 deaminase activity"/>
    <property type="evidence" value="ECO:0007669"/>
    <property type="project" value="UniProtKB-EC"/>
</dbReference>
<protein>
    <submittedName>
        <fullName evidence="2">CMP/dCMP deaminase</fullName>
    </submittedName>
</protein>
<dbReference type="InterPro" id="IPR058535">
    <property type="entry name" value="MafB19-deam"/>
</dbReference>
<evidence type="ECO:0000313" key="3">
    <source>
        <dbReference type="Proteomes" id="UP000012317"/>
    </source>
</evidence>
<dbReference type="eggNOG" id="COG0590">
    <property type="taxonomic scope" value="Bacteria"/>
</dbReference>
<dbReference type="AlphaFoldDB" id="N1WNJ7"/>
<dbReference type="EMBL" id="APLF01000011">
    <property type="protein sequence ID" value="EMY80540.1"/>
    <property type="molecule type" value="Genomic_DNA"/>
</dbReference>
<name>N1WNJ7_9FLAO</name>
<dbReference type="CDD" id="cd01285">
    <property type="entry name" value="nucleoside_deaminase"/>
    <property type="match status" value="1"/>
</dbReference>
<dbReference type="Proteomes" id="UP000012317">
    <property type="component" value="Unassembled WGS sequence"/>
</dbReference>
<keyword evidence="3" id="KW-1185">Reference proteome</keyword>